<evidence type="ECO:0000313" key="1">
    <source>
        <dbReference type="EMBL" id="CAK1589964.1"/>
    </source>
</evidence>
<sequence>MKYCLILVSSTISELIGSIDNEGCGSDVLDSIPERDWRLLVALARKREENEERERLADQFRRMWLKEKQEREMIEAETSEQFKQYLQDKRARERSCFESKQFQNALEQHLKKKELLDCIQYKERRCADLLALHDDKKTNELIGKALDEESRAYLAADRRIRQTMADELRRRMQLVYAQRKEEDASKRRNAILRDASQRAAISNALSTWESALLRQELAAEEATKRARTMARLVVQNRRS</sequence>
<dbReference type="Proteomes" id="UP001314205">
    <property type="component" value="Unassembled WGS sequence"/>
</dbReference>
<reference evidence="1 2" key="1">
    <citation type="submission" date="2023-11" db="EMBL/GenBank/DDBJ databases">
        <authorList>
            <person name="Hedman E."/>
            <person name="Englund M."/>
            <person name="Stromberg M."/>
            <person name="Nyberg Akerstrom W."/>
            <person name="Nylinder S."/>
            <person name="Jareborg N."/>
            <person name="Kallberg Y."/>
            <person name="Kronander E."/>
        </authorList>
    </citation>
    <scope>NUCLEOTIDE SEQUENCE [LARGE SCALE GENOMIC DNA]</scope>
</reference>
<protein>
    <recommendedName>
        <fullName evidence="3">Trichohyalin-plectin-homology domain-containing protein</fullName>
    </recommendedName>
</protein>
<dbReference type="EMBL" id="CAVLGL010000085">
    <property type="protein sequence ID" value="CAK1589964.1"/>
    <property type="molecule type" value="Genomic_DNA"/>
</dbReference>
<proteinExistence type="predicted"/>
<evidence type="ECO:0008006" key="3">
    <source>
        <dbReference type="Google" id="ProtNLM"/>
    </source>
</evidence>
<accession>A0AAV1L4S8</accession>
<gene>
    <name evidence="1" type="ORF">PARMNEM_LOCUS10388</name>
</gene>
<comment type="caution">
    <text evidence="1">The sequence shown here is derived from an EMBL/GenBank/DDBJ whole genome shotgun (WGS) entry which is preliminary data.</text>
</comment>
<organism evidence="1 2">
    <name type="scientific">Parnassius mnemosyne</name>
    <name type="common">clouded apollo</name>
    <dbReference type="NCBI Taxonomy" id="213953"/>
    <lineage>
        <taxon>Eukaryota</taxon>
        <taxon>Metazoa</taxon>
        <taxon>Ecdysozoa</taxon>
        <taxon>Arthropoda</taxon>
        <taxon>Hexapoda</taxon>
        <taxon>Insecta</taxon>
        <taxon>Pterygota</taxon>
        <taxon>Neoptera</taxon>
        <taxon>Endopterygota</taxon>
        <taxon>Lepidoptera</taxon>
        <taxon>Glossata</taxon>
        <taxon>Ditrysia</taxon>
        <taxon>Papilionoidea</taxon>
        <taxon>Papilionidae</taxon>
        <taxon>Parnassiinae</taxon>
        <taxon>Parnassini</taxon>
        <taxon>Parnassius</taxon>
        <taxon>Driopa</taxon>
    </lineage>
</organism>
<evidence type="ECO:0000313" key="2">
    <source>
        <dbReference type="Proteomes" id="UP001314205"/>
    </source>
</evidence>
<keyword evidence="2" id="KW-1185">Reference proteome</keyword>
<name>A0AAV1L4S8_9NEOP</name>
<dbReference type="AlphaFoldDB" id="A0AAV1L4S8"/>